<dbReference type="InterPro" id="IPR011049">
    <property type="entry name" value="Serralysin-like_metalloprot_C"/>
</dbReference>
<protein>
    <submittedName>
        <fullName evidence="1">Uncharacterized protein</fullName>
    </submittedName>
</protein>
<sequence length="134" mass="14721">MTDVKLYGGNGNDTIQLGNMRGDNTNIVDGGAGIDKLILEPTQSGSKYYLGNNDGGWWTRGRMMVQNVEEVVFNNKKAGTGVDLKVTWRSLTDLSKGIVKIHLGEDVGSNTAGNKVDLAGNWTKLHQGRRWHYL</sequence>
<accession>A0A930UXQ3</accession>
<evidence type="ECO:0000313" key="1">
    <source>
        <dbReference type="EMBL" id="MBF4102648.1"/>
    </source>
</evidence>
<comment type="caution">
    <text evidence="1">The sequence shown here is derived from an EMBL/GenBank/DDBJ whole genome shotgun (WGS) entry which is preliminary data.</text>
</comment>
<dbReference type="AlphaFoldDB" id="A0A930UXQ3"/>
<reference evidence="1" key="1">
    <citation type="submission" date="2020-11" db="EMBL/GenBank/DDBJ databases">
        <title>Gallibacterium anatis 1637, full genome, WGS.</title>
        <authorList>
            <person name="Laishevtcev A.I."/>
            <person name="Yakimova E.A."/>
            <person name="Petkovich D."/>
            <person name="Stepanova T.V."/>
            <person name="Kalendr R.S."/>
            <person name="Rubalsky E.O."/>
            <person name="Zulkarneev E.R."/>
            <person name="Aleshkin A.V."/>
        </authorList>
    </citation>
    <scope>NUCLEOTIDE SEQUENCE</scope>
    <source>
        <strain evidence="1">1637</strain>
    </source>
</reference>
<proteinExistence type="predicted"/>
<gene>
    <name evidence="1" type="ORF">INT80_07675</name>
</gene>
<dbReference type="SUPFAM" id="SSF51120">
    <property type="entry name" value="beta-Roll"/>
    <property type="match status" value="1"/>
</dbReference>
<name>A0A930UXQ3_9PAST</name>
<dbReference type="EMBL" id="JADION010000019">
    <property type="protein sequence ID" value="MBF4102648.1"/>
    <property type="molecule type" value="Genomic_DNA"/>
</dbReference>
<organism evidence="1">
    <name type="scientific">Gallibacterium anatis</name>
    <dbReference type="NCBI Taxonomy" id="750"/>
    <lineage>
        <taxon>Bacteria</taxon>
        <taxon>Pseudomonadati</taxon>
        <taxon>Pseudomonadota</taxon>
        <taxon>Gammaproteobacteria</taxon>
        <taxon>Pasteurellales</taxon>
        <taxon>Pasteurellaceae</taxon>
        <taxon>Gallibacterium</taxon>
    </lineage>
</organism>